<gene>
    <name evidence="10" type="primary">arsM</name>
</gene>
<keyword evidence="1 10" id="KW-0808">Transferase</keyword>
<comment type="catalytic activity">
    <reaction evidence="7">
        <text>arsenic triglutathione + 2 [thioredoxin]-dithiol + 2 S-adenosyl-L-methionine + H2O = dimethylarsinous acid + 2 [thioredoxin]-disulfide + 3 glutathione + 2 S-adenosyl-L-homocysteine + 2 H(+)</text>
        <dbReference type="Rhea" id="RHEA:69464"/>
        <dbReference type="Rhea" id="RHEA-COMP:10698"/>
        <dbReference type="Rhea" id="RHEA-COMP:10700"/>
        <dbReference type="ChEBI" id="CHEBI:15377"/>
        <dbReference type="ChEBI" id="CHEBI:15378"/>
        <dbReference type="ChEBI" id="CHEBI:23808"/>
        <dbReference type="ChEBI" id="CHEBI:29950"/>
        <dbReference type="ChEBI" id="CHEBI:50058"/>
        <dbReference type="ChEBI" id="CHEBI:57856"/>
        <dbReference type="ChEBI" id="CHEBI:57925"/>
        <dbReference type="ChEBI" id="CHEBI:59789"/>
        <dbReference type="ChEBI" id="CHEBI:183640"/>
        <dbReference type="EC" id="2.1.1.137"/>
    </reaction>
</comment>
<dbReference type="GO" id="GO:0030791">
    <property type="term" value="F:arsenite methyltransferase activity"/>
    <property type="evidence" value="ECO:0007669"/>
    <property type="project" value="UniProtKB-EC"/>
</dbReference>
<sequence>MPCSCASGCQKSKNGGSTPSIRDHVADYYGKTLQSSADLKTSACKLAAAVPESHRKILADIADEVLEKFYGCGSTLPADGSLEGATVLDLGCGTGRDVYLASKLVGEHGKVIGVDMLDNQLEVARKYVEYHAEKFFGSPSRSNVRFLKGFIENLATAEPEGVPDSSVDIVISNCVCNLSTNKLALFKEIHRVLRDGGELYFSDVYADRRLSEAAQQDPILYGECLGGALYLEDFRRLVAEAGFRDVRLVSVGPVDVSDPQLRKLVPDVQFYSCTFRCFRVATLEATREDYGQSATYLGGIGEEFKLDRFFTFPREKPVRVDRNTAEIIRHSRLHQWFSVSAEQQHMGLFKANDSYALLHAPLSMQVEQLVCEVKKGSTDTCSEQASANGASCCATGRRCC</sequence>
<keyword evidence="10" id="KW-0489">Methyltransferase</keyword>
<dbReference type="EMBL" id="FJ463403">
    <property type="protein sequence ID" value="ACN39190.1"/>
    <property type="molecule type" value="Genomic_DNA"/>
</dbReference>
<evidence type="ECO:0000256" key="5">
    <source>
        <dbReference type="ARBA" id="ARBA00034545"/>
    </source>
</evidence>
<comment type="similarity">
    <text evidence="3">Belongs to the methyltransferase superfamily. Arsenite methyltransferase family.</text>
</comment>
<evidence type="ECO:0000256" key="6">
    <source>
        <dbReference type="ARBA" id="ARBA00047941"/>
    </source>
</evidence>
<evidence type="ECO:0000256" key="3">
    <source>
        <dbReference type="ARBA" id="ARBA00034487"/>
    </source>
</evidence>
<organism evidence="10">
    <name type="scientific">Cyanidioschyzon sp. 5508</name>
    <dbReference type="NCBI Taxonomy" id="610260"/>
    <lineage>
        <taxon>Eukaryota</taxon>
        <taxon>Rhodophyta</taxon>
        <taxon>Bangiophyceae</taxon>
        <taxon>Cyanidiales</taxon>
        <taxon>Cyanidiaceae</taxon>
        <taxon>Cyanidioschyzon</taxon>
    </lineage>
</organism>
<dbReference type="Gene3D" id="3.40.5.100">
    <property type="match status" value="1"/>
</dbReference>
<evidence type="ECO:0000256" key="4">
    <source>
        <dbReference type="ARBA" id="ARBA00034521"/>
    </source>
</evidence>
<accession>C0JT27</accession>
<comment type="catalytic activity">
    <reaction evidence="6">
        <text>arsenic triglutathione + [thioredoxin]-dithiol + S-adenosyl-L-methionine + 2 H2O = methylarsonous acid + [thioredoxin]-disulfide + 3 glutathione + S-adenosyl-L-homocysteine + H(+)</text>
        <dbReference type="Rhea" id="RHEA:69460"/>
        <dbReference type="Rhea" id="RHEA-COMP:10698"/>
        <dbReference type="Rhea" id="RHEA-COMP:10700"/>
        <dbReference type="ChEBI" id="CHEBI:15377"/>
        <dbReference type="ChEBI" id="CHEBI:15378"/>
        <dbReference type="ChEBI" id="CHEBI:17826"/>
        <dbReference type="ChEBI" id="CHEBI:29950"/>
        <dbReference type="ChEBI" id="CHEBI:50058"/>
        <dbReference type="ChEBI" id="CHEBI:57856"/>
        <dbReference type="ChEBI" id="CHEBI:57925"/>
        <dbReference type="ChEBI" id="CHEBI:59789"/>
        <dbReference type="ChEBI" id="CHEBI:183640"/>
        <dbReference type="EC" id="2.1.1.137"/>
    </reaction>
</comment>
<dbReference type="InterPro" id="IPR026669">
    <property type="entry name" value="Arsenite_MeTrfase-like"/>
</dbReference>
<dbReference type="EC" id="2.1.1.137" evidence="4"/>
<evidence type="ECO:0000256" key="1">
    <source>
        <dbReference type="ARBA" id="ARBA00022679"/>
    </source>
</evidence>
<dbReference type="Pfam" id="PF13847">
    <property type="entry name" value="Methyltransf_31"/>
    <property type="match status" value="1"/>
</dbReference>
<dbReference type="GO" id="GO:0032259">
    <property type="term" value="P:methylation"/>
    <property type="evidence" value="ECO:0007669"/>
    <property type="project" value="UniProtKB-KW"/>
</dbReference>
<protein>
    <recommendedName>
        <fullName evidence="5">Arsenite methyltransferase</fullName>
        <ecNumber evidence="4">2.1.1.137</ecNumber>
    </recommendedName>
</protein>
<evidence type="ECO:0000256" key="2">
    <source>
        <dbReference type="ARBA" id="ARBA00022691"/>
    </source>
</evidence>
<proteinExistence type="inferred from homology"/>
<dbReference type="SUPFAM" id="SSF53335">
    <property type="entry name" value="S-adenosyl-L-methionine-dependent methyltransferases"/>
    <property type="match status" value="1"/>
</dbReference>
<dbReference type="InterPro" id="IPR029063">
    <property type="entry name" value="SAM-dependent_MTases_sf"/>
</dbReference>
<dbReference type="PANTHER" id="PTHR43675:SF8">
    <property type="entry name" value="ARSENITE METHYLTRANSFERASE"/>
    <property type="match status" value="1"/>
</dbReference>
<feature type="domain" description="Methyltransferase" evidence="9">
    <location>
        <begin position="83"/>
        <end position="242"/>
    </location>
</feature>
<name>C0JT27_9RHOD</name>
<dbReference type="AlphaFoldDB" id="C0JT27"/>
<reference evidence="10" key="1">
    <citation type="journal article" date="2009" name="Proc. Natl. Acad. Sci. U.S.A.">
        <title>Biotransformation of arsenic by a Yellowstone thermoacidophilic eukaryotic alga.</title>
        <authorList>
            <person name="Qin J."/>
            <person name="Lehr C.R."/>
            <person name="Yuan C."/>
            <person name="Le X.C."/>
            <person name="McDermott T.R."/>
            <person name="Rosen B.P."/>
        </authorList>
    </citation>
    <scope>NUCLEOTIDE SEQUENCE</scope>
    <source>
        <strain evidence="10">5508</strain>
    </source>
</reference>
<evidence type="ECO:0000313" key="10">
    <source>
        <dbReference type="EMBL" id="ACN39190.1"/>
    </source>
</evidence>
<evidence type="ECO:0000256" key="8">
    <source>
        <dbReference type="ARBA" id="ARBA00048428"/>
    </source>
</evidence>
<dbReference type="InterPro" id="IPR025714">
    <property type="entry name" value="Methyltranfer_dom"/>
</dbReference>
<dbReference type="Gene3D" id="3.40.50.150">
    <property type="entry name" value="Vaccinia Virus protein VP39"/>
    <property type="match status" value="1"/>
</dbReference>
<dbReference type="CDD" id="cd02440">
    <property type="entry name" value="AdoMet_MTases"/>
    <property type="match status" value="1"/>
</dbReference>
<evidence type="ECO:0000259" key="9">
    <source>
        <dbReference type="Pfam" id="PF13847"/>
    </source>
</evidence>
<evidence type="ECO:0000256" key="7">
    <source>
        <dbReference type="ARBA" id="ARBA00047943"/>
    </source>
</evidence>
<dbReference type="PANTHER" id="PTHR43675">
    <property type="entry name" value="ARSENITE METHYLTRANSFERASE"/>
    <property type="match status" value="1"/>
</dbReference>
<keyword evidence="2" id="KW-0949">S-adenosyl-L-methionine</keyword>
<comment type="catalytic activity">
    <reaction evidence="8">
        <text>arsenic triglutathione + 3 [thioredoxin]-dithiol + 3 S-adenosyl-L-methionine = trimethylarsine + 3 [thioredoxin]-disulfide + 3 glutathione + 3 S-adenosyl-L-homocysteine + 3 H(+)</text>
        <dbReference type="Rhea" id="RHEA:69432"/>
        <dbReference type="Rhea" id="RHEA-COMP:10698"/>
        <dbReference type="Rhea" id="RHEA-COMP:10700"/>
        <dbReference type="ChEBI" id="CHEBI:15378"/>
        <dbReference type="ChEBI" id="CHEBI:27130"/>
        <dbReference type="ChEBI" id="CHEBI:29950"/>
        <dbReference type="ChEBI" id="CHEBI:50058"/>
        <dbReference type="ChEBI" id="CHEBI:57856"/>
        <dbReference type="ChEBI" id="CHEBI:57925"/>
        <dbReference type="ChEBI" id="CHEBI:59789"/>
        <dbReference type="ChEBI" id="CHEBI:183640"/>
        <dbReference type="EC" id="2.1.1.137"/>
    </reaction>
</comment>